<dbReference type="Proteomes" id="UP001336250">
    <property type="component" value="Unassembled WGS sequence"/>
</dbReference>
<keyword evidence="1" id="KW-1133">Transmembrane helix</keyword>
<feature type="transmembrane region" description="Helical" evidence="1">
    <location>
        <begin position="123"/>
        <end position="143"/>
    </location>
</feature>
<dbReference type="Pfam" id="PF01569">
    <property type="entry name" value="PAP2"/>
    <property type="match status" value="1"/>
</dbReference>
<name>A0AAW9QAA7_9BURK</name>
<accession>A0AAW9QAA7</accession>
<evidence type="ECO:0000313" key="4">
    <source>
        <dbReference type="Proteomes" id="UP001336250"/>
    </source>
</evidence>
<sequence length="197" mass="21311">MSDRDLFEVFNASEGLHGGWLLLLRWLSSHVAWMALVAVGVTLVVGPAAVRRSMARVMFGAVLAAVLALLIALVFPQPRPADLSLGHQYLHPLLPSGFPSVHVTVLWSLAFGALVLRPTLAALGGVLLPLGLLVGWSRVYLGVQFPSDVLASALVAACAVGIVHLLRRPIEIELTGPLMRSIDARTARWRRLRAPRR</sequence>
<proteinExistence type="predicted"/>
<evidence type="ECO:0000259" key="2">
    <source>
        <dbReference type="SMART" id="SM00014"/>
    </source>
</evidence>
<keyword evidence="1" id="KW-0472">Membrane</keyword>
<dbReference type="EMBL" id="JAZIBG010000019">
    <property type="protein sequence ID" value="MEF7613672.1"/>
    <property type="molecule type" value="Genomic_DNA"/>
</dbReference>
<feature type="transmembrane region" description="Helical" evidence="1">
    <location>
        <begin position="149"/>
        <end position="166"/>
    </location>
</feature>
<reference evidence="3 4" key="1">
    <citation type="submission" date="2024-02" db="EMBL/GenBank/DDBJ databases">
        <title>Genome sequence of Aquincola sp. MAHUQ-54.</title>
        <authorList>
            <person name="Huq M.A."/>
        </authorList>
    </citation>
    <scope>NUCLEOTIDE SEQUENCE [LARGE SCALE GENOMIC DNA]</scope>
    <source>
        <strain evidence="3 4">MAHUQ-54</strain>
    </source>
</reference>
<dbReference type="SUPFAM" id="SSF48317">
    <property type="entry name" value="Acid phosphatase/Vanadium-dependent haloperoxidase"/>
    <property type="match status" value="1"/>
</dbReference>
<dbReference type="RefSeq" id="WP_332288613.1">
    <property type="nucleotide sequence ID" value="NZ_JAZIBG010000019.1"/>
</dbReference>
<keyword evidence="1" id="KW-0812">Transmembrane</keyword>
<evidence type="ECO:0000256" key="1">
    <source>
        <dbReference type="SAM" id="Phobius"/>
    </source>
</evidence>
<dbReference type="InterPro" id="IPR000326">
    <property type="entry name" value="PAP2/HPO"/>
</dbReference>
<dbReference type="Gene3D" id="1.20.144.10">
    <property type="entry name" value="Phosphatidic acid phosphatase type 2/haloperoxidase"/>
    <property type="match status" value="1"/>
</dbReference>
<dbReference type="SMART" id="SM00014">
    <property type="entry name" value="acidPPc"/>
    <property type="match status" value="1"/>
</dbReference>
<dbReference type="InterPro" id="IPR036938">
    <property type="entry name" value="PAP2/HPO_sf"/>
</dbReference>
<evidence type="ECO:0000313" key="3">
    <source>
        <dbReference type="EMBL" id="MEF7613672.1"/>
    </source>
</evidence>
<gene>
    <name evidence="3" type="ORF">V4F39_07090</name>
</gene>
<feature type="domain" description="Phosphatidic acid phosphatase type 2/haloperoxidase" evidence="2">
    <location>
        <begin position="57"/>
        <end position="164"/>
    </location>
</feature>
<keyword evidence="4" id="KW-1185">Reference proteome</keyword>
<feature type="transmembrane region" description="Helical" evidence="1">
    <location>
        <begin position="31"/>
        <end position="50"/>
    </location>
</feature>
<feature type="transmembrane region" description="Helical" evidence="1">
    <location>
        <begin position="96"/>
        <end position="116"/>
    </location>
</feature>
<comment type="caution">
    <text evidence="3">The sequence shown here is derived from an EMBL/GenBank/DDBJ whole genome shotgun (WGS) entry which is preliminary data.</text>
</comment>
<feature type="transmembrane region" description="Helical" evidence="1">
    <location>
        <begin position="57"/>
        <end position="76"/>
    </location>
</feature>
<organism evidence="3 4">
    <name type="scientific">Aquincola agrisoli</name>
    <dbReference type="NCBI Taxonomy" id="3119538"/>
    <lineage>
        <taxon>Bacteria</taxon>
        <taxon>Pseudomonadati</taxon>
        <taxon>Pseudomonadota</taxon>
        <taxon>Betaproteobacteria</taxon>
        <taxon>Burkholderiales</taxon>
        <taxon>Sphaerotilaceae</taxon>
        <taxon>Aquincola</taxon>
    </lineage>
</organism>
<protein>
    <submittedName>
        <fullName evidence="3">Phosphatase PAP2 family protein</fullName>
    </submittedName>
</protein>
<dbReference type="AlphaFoldDB" id="A0AAW9QAA7"/>